<dbReference type="InterPro" id="IPR024524">
    <property type="entry name" value="DUF3800"/>
</dbReference>
<evidence type="ECO:0008006" key="3">
    <source>
        <dbReference type="Google" id="ProtNLM"/>
    </source>
</evidence>
<organism evidence="1 2">
    <name type="scientific">Candidatus Woykebacteria bacterium RBG_16_44_10</name>
    <dbReference type="NCBI Taxonomy" id="1802597"/>
    <lineage>
        <taxon>Bacteria</taxon>
        <taxon>Candidatus Woykeibacteriota</taxon>
    </lineage>
</organism>
<comment type="caution">
    <text evidence="1">The sequence shown here is derived from an EMBL/GenBank/DDBJ whole genome shotgun (WGS) entry which is preliminary data.</text>
</comment>
<dbReference type="Pfam" id="PF12686">
    <property type="entry name" value="DUF3800"/>
    <property type="match status" value="1"/>
</dbReference>
<accession>A0A1G1WE66</accession>
<reference evidence="1 2" key="1">
    <citation type="journal article" date="2016" name="Nat. Commun.">
        <title>Thousands of microbial genomes shed light on interconnected biogeochemical processes in an aquifer system.</title>
        <authorList>
            <person name="Anantharaman K."/>
            <person name="Brown C.T."/>
            <person name="Hug L.A."/>
            <person name="Sharon I."/>
            <person name="Castelle C.J."/>
            <person name="Probst A.J."/>
            <person name="Thomas B.C."/>
            <person name="Singh A."/>
            <person name="Wilkins M.J."/>
            <person name="Karaoz U."/>
            <person name="Brodie E.L."/>
            <person name="Williams K.H."/>
            <person name="Hubbard S.S."/>
            <person name="Banfield J.F."/>
        </authorList>
    </citation>
    <scope>NUCLEOTIDE SEQUENCE [LARGE SCALE GENOMIC DNA]</scope>
</reference>
<evidence type="ECO:0000313" key="2">
    <source>
        <dbReference type="Proteomes" id="UP000177588"/>
    </source>
</evidence>
<dbReference type="Proteomes" id="UP000177588">
    <property type="component" value="Unassembled WGS sequence"/>
</dbReference>
<dbReference type="AlphaFoldDB" id="A0A1G1WE66"/>
<dbReference type="EMBL" id="MHCT01000017">
    <property type="protein sequence ID" value="OGY25968.1"/>
    <property type="molecule type" value="Genomic_DNA"/>
</dbReference>
<sequence length="215" mass="24718">MHFALIDESGRLADPKDRILVIAALVTRSLVGLDKIIPEARRKIPAKGKRRKELKLAEIKFSTTGDRTRERVLKLISSARVKVFILIIDKEGRKILDNPQNYAKLISKVLERAVKKFRDLGHVLIDRHFTYITQREKFNEILQKSLKRKLFIEHLDSQQNTIISLADFVAGAARFAAISKSSEFKKFIEGLIVSEERLTWRELAKQKGKSLKECP</sequence>
<name>A0A1G1WE66_9BACT</name>
<gene>
    <name evidence="1" type="ORF">A2Z24_02515</name>
</gene>
<proteinExistence type="predicted"/>
<evidence type="ECO:0000313" key="1">
    <source>
        <dbReference type="EMBL" id="OGY25968.1"/>
    </source>
</evidence>
<protein>
    <recommendedName>
        <fullName evidence="3">DUF3800 domain-containing protein</fullName>
    </recommendedName>
</protein>
<dbReference type="STRING" id="1802597.A2Z24_02515"/>